<name>A0ACC1N062_9HYPO</name>
<evidence type="ECO:0000313" key="1">
    <source>
        <dbReference type="EMBL" id="KAJ2972449.1"/>
    </source>
</evidence>
<organism evidence="1 2">
    <name type="scientific">Zarea fungicola</name>
    <dbReference type="NCBI Taxonomy" id="93591"/>
    <lineage>
        <taxon>Eukaryota</taxon>
        <taxon>Fungi</taxon>
        <taxon>Dikarya</taxon>
        <taxon>Ascomycota</taxon>
        <taxon>Pezizomycotina</taxon>
        <taxon>Sordariomycetes</taxon>
        <taxon>Hypocreomycetidae</taxon>
        <taxon>Hypocreales</taxon>
        <taxon>Cordycipitaceae</taxon>
        <taxon>Zarea</taxon>
    </lineage>
</organism>
<keyword evidence="2" id="KW-1185">Reference proteome</keyword>
<evidence type="ECO:0000313" key="2">
    <source>
        <dbReference type="Proteomes" id="UP001143910"/>
    </source>
</evidence>
<proteinExistence type="predicted"/>
<sequence>MLAFCDGSFDGLGAPARKVLELVAIATDKNWIRHDYVTIGKLDASLIANGDNGAYKVLIGPHAASDAVHNDTNIPQNFQLQRQSRIVAATKPQPPSIMRDGKKSVLVINGPNLNLLGTREPHLYGHETLADVEKAGQKQGQTLNANVTFFQSNWEGAIIDRIQDARTDGTDGIILNPGGFTHTSVAIRDALLGVSIPFIELHVANIHAREEWRHHSYFADKAKAIIAGCGVAGYGYAIEHVVRQFPERVEAVNGTK</sequence>
<gene>
    <name evidence="1" type="ORF">NQ176_g7149</name>
</gene>
<comment type="caution">
    <text evidence="1">The sequence shown here is derived from an EMBL/GenBank/DDBJ whole genome shotgun (WGS) entry which is preliminary data.</text>
</comment>
<protein>
    <submittedName>
        <fullName evidence="1">Uncharacterized protein</fullName>
    </submittedName>
</protein>
<reference evidence="1" key="1">
    <citation type="submission" date="2022-08" db="EMBL/GenBank/DDBJ databases">
        <title>Genome Sequence of Lecanicillium fungicola.</title>
        <authorList>
            <person name="Buettner E."/>
        </authorList>
    </citation>
    <scope>NUCLEOTIDE SEQUENCE</scope>
    <source>
        <strain evidence="1">Babe33</strain>
    </source>
</reference>
<dbReference type="Proteomes" id="UP001143910">
    <property type="component" value="Unassembled WGS sequence"/>
</dbReference>
<dbReference type="EMBL" id="JANJQO010001146">
    <property type="protein sequence ID" value="KAJ2972449.1"/>
    <property type="molecule type" value="Genomic_DNA"/>
</dbReference>
<accession>A0ACC1N062</accession>